<comment type="caution">
    <text evidence="3">The sequence shown here is derived from an EMBL/GenBank/DDBJ whole genome shotgun (WGS) entry which is preliminary data.</text>
</comment>
<dbReference type="EMBL" id="MHRQ01000011">
    <property type="protein sequence ID" value="OHA27165.1"/>
    <property type="molecule type" value="Genomic_DNA"/>
</dbReference>
<protein>
    <recommendedName>
        <fullName evidence="2">DUF5671 domain-containing protein</fullName>
    </recommendedName>
</protein>
<feature type="transmembrane region" description="Helical" evidence="1">
    <location>
        <begin position="94"/>
        <end position="115"/>
    </location>
</feature>
<evidence type="ECO:0000313" key="4">
    <source>
        <dbReference type="Proteomes" id="UP000177565"/>
    </source>
</evidence>
<feature type="transmembrane region" description="Helical" evidence="1">
    <location>
        <begin position="127"/>
        <end position="147"/>
    </location>
</feature>
<organism evidence="3 4">
    <name type="scientific">Candidatus Taylorbacteria bacterium RIFCSPHIGHO2_02_FULL_46_13</name>
    <dbReference type="NCBI Taxonomy" id="1802312"/>
    <lineage>
        <taxon>Bacteria</taxon>
        <taxon>Candidatus Tayloriibacteriota</taxon>
    </lineage>
</organism>
<keyword evidence="1" id="KW-1133">Transmembrane helix</keyword>
<dbReference type="Proteomes" id="UP000177565">
    <property type="component" value="Unassembled WGS sequence"/>
</dbReference>
<feature type="transmembrane region" description="Helical" evidence="1">
    <location>
        <begin position="12"/>
        <end position="33"/>
    </location>
</feature>
<reference evidence="3 4" key="1">
    <citation type="journal article" date="2016" name="Nat. Commun.">
        <title>Thousands of microbial genomes shed light on interconnected biogeochemical processes in an aquifer system.</title>
        <authorList>
            <person name="Anantharaman K."/>
            <person name="Brown C.T."/>
            <person name="Hug L.A."/>
            <person name="Sharon I."/>
            <person name="Castelle C.J."/>
            <person name="Probst A.J."/>
            <person name="Thomas B.C."/>
            <person name="Singh A."/>
            <person name="Wilkins M.J."/>
            <person name="Karaoz U."/>
            <person name="Brodie E.L."/>
            <person name="Williams K.H."/>
            <person name="Hubbard S.S."/>
            <person name="Banfield J.F."/>
        </authorList>
    </citation>
    <scope>NUCLEOTIDE SEQUENCE [LARGE SCALE GENOMIC DNA]</scope>
</reference>
<dbReference type="InterPro" id="IPR043728">
    <property type="entry name" value="DUF5671"/>
</dbReference>
<feature type="transmembrane region" description="Helical" evidence="1">
    <location>
        <begin position="53"/>
        <end position="74"/>
    </location>
</feature>
<proteinExistence type="predicted"/>
<keyword evidence="1" id="KW-0472">Membrane</keyword>
<dbReference type="STRING" id="1802312.A3C06_03765"/>
<accession>A0A1G2MTI2</accession>
<dbReference type="AlphaFoldDB" id="A0A1G2MTI2"/>
<feature type="transmembrane region" description="Helical" evidence="1">
    <location>
        <begin position="159"/>
        <end position="182"/>
    </location>
</feature>
<evidence type="ECO:0000259" key="2">
    <source>
        <dbReference type="Pfam" id="PF18920"/>
    </source>
</evidence>
<sequence>MPEVKVTPKDFFMQLGAVVGLYVSAVSLLQLLFQVINYAFPDALDYYVDPYSAGVRWSIAMLLIMFPAYLLLQWAIERDVRVQPLKKQLWIRRWLSYLTLFVAGLTIAIDLVVLVNSFLGGEISSRFLLKVVAVLIVAGGVFGYYIYDLRREAGAKVKGLRTFATASLVFVLTSLVGGFLVMGSPTTARSMRFDDQRINDLSVIQSQVVYYWQRTQKLPENLEALKDPLTGFVVPTDPQTNAPYEYETTGTLAFKLCATFTLPSDASFSKATRATPYPAMPYGAIDANENWKHVAGKTCFDRTIDPKLNALPTKY</sequence>
<gene>
    <name evidence="3" type="ORF">A3C06_03765</name>
</gene>
<dbReference type="Pfam" id="PF18920">
    <property type="entry name" value="DUF5671"/>
    <property type="match status" value="1"/>
</dbReference>
<evidence type="ECO:0000313" key="3">
    <source>
        <dbReference type="EMBL" id="OHA27165.1"/>
    </source>
</evidence>
<name>A0A1G2MTI2_9BACT</name>
<feature type="domain" description="DUF5671" evidence="2">
    <location>
        <begin position="10"/>
        <end position="139"/>
    </location>
</feature>
<evidence type="ECO:0000256" key="1">
    <source>
        <dbReference type="SAM" id="Phobius"/>
    </source>
</evidence>
<keyword evidence="1" id="KW-0812">Transmembrane</keyword>